<sequence length="54" mass="6318">MSNKKQNKNEANKEEFAEDLSPDDLDIREENDLTEEQYKNSNQGKQSDNTNNKK</sequence>
<name>A0ABS9UF65_9BACL</name>
<protein>
    <recommendedName>
        <fullName evidence="4">YfhD family protein</fullName>
    </recommendedName>
</protein>
<dbReference type="RefSeq" id="WP_241369652.1">
    <property type="nucleotide sequence ID" value="NZ_JAKZFC010000004.1"/>
</dbReference>
<evidence type="ECO:0000313" key="2">
    <source>
        <dbReference type="EMBL" id="MCH7322583.1"/>
    </source>
</evidence>
<reference evidence="2 3" key="1">
    <citation type="submission" date="2022-03" db="EMBL/GenBank/DDBJ databases">
        <authorList>
            <person name="Jo J.-H."/>
            <person name="Im W.-T."/>
        </authorList>
    </citation>
    <scope>NUCLEOTIDE SEQUENCE [LARGE SCALE GENOMIC DNA]</scope>
    <source>
        <strain evidence="2 3">MA9</strain>
    </source>
</reference>
<dbReference type="EMBL" id="JAKZFC010000004">
    <property type="protein sequence ID" value="MCH7322583.1"/>
    <property type="molecule type" value="Genomic_DNA"/>
</dbReference>
<keyword evidence="3" id="KW-1185">Reference proteome</keyword>
<gene>
    <name evidence="2" type="ORF">LZ480_11835</name>
</gene>
<dbReference type="Proteomes" id="UP001316087">
    <property type="component" value="Unassembled WGS sequence"/>
</dbReference>
<evidence type="ECO:0000313" key="3">
    <source>
        <dbReference type="Proteomes" id="UP001316087"/>
    </source>
</evidence>
<feature type="compositionally biased region" description="Acidic residues" evidence="1">
    <location>
        <begin position="16"/>
        <end position="35"/>
    </location>
</feature>
<accession>A0ABS9UF65</accession>
<comment type="caution">
    <text evidence="2">The sequence shown here is derived from an EMBL/GenBank/DDBJ whole genome shotgun (WGS) entry which is preliminary data.</text>
</comment>
<organism evidence="2 3">
    <name type="scientific">Solibacillus palustris</name>
    <dbReference type="NCBI Taxonomy" id="2908203"/>
    <lineage>
        <taxon>Bacteria</taxon>
        <taxon>Bacillati</taxon>
        <taxon>Bacillota</taxon>
        <taxon>Bacilli</taxon>
        <taxon>Bacillales</taxon>
        <taxon>Caryophanaceae</taxon>
        <taxon>Solibacillus</taxon>
    </lineage>
</organism>
<feature type="region of interest" description="Disordered" evidence="1">
    <location>
        <begin position="1"/>
        <end position="54"/>
    </location>
</feature>
<evidence type="ECO:0008006" key="4">
    <source>
        <dbReference type="Google" id="ProtNLM"/>
    </source>
</evidence>
<feature type="compositionally biased region" description="Polar residues" evidence="1">
    <location>
        <begin position="39"/>
        <end position="54"/>
    </location>
</feature>
<proteinExistence type="predicted"/>
<evidence type="ECO:0000256" key="1">
    <source>
        <dbReference type="SAM" id="MobiDB-lite"/>
    </source>
</evidence>